<dbReference type="Pfam" id="PF01761">
    <property type="entry name" value="DHQ_synthase"/>
    <property type="match status" value="1"/>
</dbReference>
<keyword evidence="9 18" id="KW-0963">Cytoplasm</keyword>
<accession>A0ABS9MRF3</accession>
<evidence type="ECO:0000256" key="2">
    <source>
        <dbReference type="ARBA" id="ARBA00001911"/>
    </source>
</evidence>
<proteinExistence type="inferred from homology"/>
<evidence type="ECO:0000256" key="8">
    <source>
        <dbReference type="ARBA" id="ARBA00017684"/>
    </source>
</evidence>
<organism evidence="21 22">
    <name type="scientific">Mesosutterella porci</name>
    <dbReference type="NCBI Taxonomy" id="2915351"/>
    <lineage>
        <taxon>Bacteria</taxon>
        <taxon>Pseudomonadati</taxon>
        <taxon>Pseudomonadota</taxon>
        <taxon>Betaproteobacteria</taxon>
        <taxon>Burkholderiales</taxon>
        <taxon>Sutterellaceae</taxon>
        <taxon>Mesosutterella</taxon>
    </lineage>
</organism>
<dbReference type="SUPFAM" id="SSF56796">
    <property type="entry name" value="Dehydroquinate synthase-like"/>
    <property type="match status" value="1"/>
</dbReference>
<evidence type="ECO:0000259" key="19">
    <source>
        <dbReference type="Pfam" id="PF01761"/>
    </source>
</evidence>
<evidence type="ECO:0000256" key="14">
    <source>
        <dbReference type="ARBA" id="ARBA00023027"/>
    </source>
</evidence>
<reference evidence="21 22" key="1">
    <citation type="submission" date="2022-02" db="EMBL/GenBank/DDBJ databases">
        <title>Mesosutterella porci, a novel member of the family Sutterellaceae from pig feces.</title>
        <authorList>
            <person name="Wylensek D."/>
            <person name="Clavel T."/>
        </authorList>
    </citation>
    <scope>NUCLEOTIDE SEQUENCE [LARGE SCALE GENOMIC DNA]</scope>
    <source>
        <strain evidence="22">oilRF-744-wt-GAM-9</strain>
    </source>
</reference>
<feature type="binding site" evidence="18">
    <location>
        <begin position="129"/>
        <end position="130"/>
    </location>
    <ligand>
        <name>NAD(+)</name>
        <dbReference type="ChEBI" id="CHEBI:57540"/>
    </ligand>
</feature>
<comment type="similarity">
    <text evidence="6 18">Belongs to the sugar phosphate cyclases superfamily. Dehydroquinate synthase family.</text>
</comment>
<dbReference type="RefSeq" id="WP_237978765.1">
    <property type="nucleotide sequence ID" value="NZ_JAKNCT010000007.1"/>
</dbReference>
<feature type="binding site" evidence="18">
    <location>
        <begin position="71"/>
        <end position="76"/>
    </location>
    <ligand>
        <name>NAD(+)</name>
        <dbReference type="ChEBI" id="CHEBI:57540"/>
    </ligand>
</feature>
<name>A0ABS9MRF3_9BURK</name>
<keyword evidence="11 18" id="KW-0479">Metal-binding</keyword>
<keyword evidence="10 18" id="KW-0028">Amino-acid biosynthesis</keyword>
<keyword evidence="13 18" id="KW-0862">Zinc</keyword>
<dbReference type="EMBL" id="JAKNCT010000007">
    <property type="protein sequence ID" value="MCG5031097.1"/>
    <property type="molecule type" value="Genomic_DNA"/>
</dbReference>
<evidence type="ECO:0000256" key="3">
    <source>
        <dbReference type="ARBA" id="ARBA00003485"/>
    </source>
</evidence>
<dbReference type="EC" id="4.2.3.4" evidence="7 18"/>
<keyword evidence="17 18" id="KW-0170">Cobalt</keyword>
<dbReference type="PIRSF" id="PIRSF001455">
    <property type="entry name" value="DHQ_synth"/>
    <property type="match status" value="1"/>
</dbReference>
<dbReference type="InterPro" id="IPR056179">
    <property type="entry name" value="DHQS_C"/>
</dbReference>
<evidence type="ECO:0000313" key="22">
    <source>
        <dbReference type="Proteomes" id="UP001297600"/>
    </source>
</evidence>
<dbReference type="Pfam" id="PF24621">
    <property type="entry name" value="DHQS_C"/>
    <property type="match status" value="1"/>
</dbReference>
<evidence type="ECO:0000256" key="1">
    <source>
        <dbReference type="ARBA" id="ARBA00001393"/>
    </source>
</evidence>
<dbReference type="InterPro" id="IPR030963">
    <property type="entry name" value="DHQ_synth_fam"/>
</dbReference>
<feature type="binding site" evidence="18">
    <location>
        <begin position="169"/>
        <end position="172"/>
    </location>
    <ligand>
        <name>NAD(+)</name>
        <dbReference type="ChEBI" id="CHEBI:57540"/>
    </ligand>
</feature>
<evidence type="ECO:0000256" key="18">
    <source>
        <dbReference type="HAMAP-Rule" id="MF_00110"/>
    </source>
</evidence>
<evidence type="ECO:0000313" key="21">
    <source>
        <dbReference type="EMBL" id="MCG5031097.1"/>
    </source>
</evidence>
<feature type="binding site" evidence="18">
    <location>
        <position position="247"/>
    </location>
    <ligand>
        <name>Zn(2+)</name>
        <dbReference type="ChEBI" id="CHEBI:29105"/>
    </ligand>
</feature>
<evidence type="ECO:0000256" key="9">
    <source>
        <dbReference type="ARBA" id="ARBA00022490"/>
    </source>
</evidence>
<keyword evidence="16 18" id="KW-0456">Lyase</keyword>
<dbReference type="CDD" id="cd08195">
    <property type="entry name" value="DHQS"/>
    <property type="match status" value="1"/>
</dbReference>
<comment type="caution">
    <text evidence="21">The sequence shown here is derived from an EMBL/GenBank/DDBJ whole genome shotgun (WGS) entry which is preliminary data.</text>
</comment>
<dbReference type="PANTHER" id="PTHR43622:SF7">
    <property type="entry name" value="3-DEHYDROQUINATE SYNTHASE, CHLOROPLASTIC"/>
    <property type="match status" value="1"/>
</dbReference>
<evidence type="ECO:0000256" key="13">
    <source>
        <dbReference type="ARBA" id="ARBA00022833"/>
    </source>
</evidence>
<dbReference type="Gene3D" id="3.40.50.1970">
    <property type="match status" value="1"/>
</dbReference>
<dbReference type="Proteomes" id="UP001297600">
    <property type="component" value="Unassembled WGS sequence"/>
</dbReference>
<feature type="binding site" evidence="18">
    <location>
        <position position="151"/>
    </location>
    <ligand>
        <name>NAD(+)</name>
        <dbReference type="ChEBI" id="CHEBI:57540"/>
    </ligand>
</feature>
<evidence type="ECO:0000259" key="20">
    <source>
        <dbReference type="Pfam" id="PF24621"/>
    </source>
</evidence>
<comment type="cofactor">
    <cofactor evidence="2 18">
        <name>NAD(+)</name>
        <dbReference type="ChEBI" id="CHEBI:57540"/>
    </cofactor>
</comment>
<evidence type="ECO:0000256" key="11">
    <source>
        <dbReference type="ARBA" id="ARBA00022723"/>
    </source>
</evidence>
<keyword evidence="14 18" id="KW-0520">NAD</keyword>
<dbReference type="NCBIfam" id="TIGR01357">
    <property type="entry name" value="aroB"/>
    <property type="match status" value="1"/>
</dbReference>
<keyword evidence="22" id="KW-1185">Reference proteome</keyword>
<dbReference type="InterPro" id="IPR030960">
    <property type="entry name" value="DHQS/DOIS_N"/>
</dbReference>
<evidence type="ECO:0000256" key="12">
    <source>
        <dbReference type="ARBA" id="ARBA00022741"/>
    </source>
</evidence>
<gene>
    <name evidence="18 21" type="primary">aroB</name>
    <name evidence="21" type="ORF">MAF45_06515</name>
</gene>
<feature type="domain" description="3-dehydroquinate synthase C-terminal" evidence="20">
    <location>
        <begin position="181"/>
        <end position="324"/>
    </location>
</feature>
<feature type="domain" description="3-dehydroquinate synthase N-terminal" evidence="19">
    <location>
        <begin position="67"/>
        <end position="179"/>
    </location>
</feature>
<evidence type="ECO:0000256" key="17">
    <source>
        <dbReference type="ARBA" id="ARBA00023285"/>
    </source>
</evidence>
<dbReference type="PANTHER" id="PTHR43622">
    <property type="entry name" value="3-DEHYDROQUINATE SYNTHASE"/>
    <property type="match status" value="1"/>
</dbReference>
<dbReference type="InterPro" id="IPR050071">
    <property type="entry name" value="Dehydroquinate_synthase"/>
</dbReference>
<dbReference type="HAMAP" id="MF_00110">
    <property type="entry name" value="DHQ_synthase"/>
    <property type="match status" value="1"/>
</dbReference>
<evidence type="ECO:0000256" key="6">
    <source>
        <dbReference type="ARBA" id="ARBA00005412"/>
    </source>
</evidence>
<sequence>MVKTTEVNLGGRSYPILTGPGLLEQAGAWVEKLNPTRIVIVTNETVQPLYLERLTTSCRGIAPVSSVILPDGERFKNFSSVQKVLDGLTAAGADRHSVICALGGGVVGDIAGFAAAIWMRGIRFVQFPTTLLAQVDSSVGGKTGVNLPAGKNLIGCFHQPSLVVADTQTLETLPAREVSAGLGEIIKHGLLGDAAYFDMVFRNMAAIRRLDHEVLAKVIAGSCELKAGIVSRDEKESGIRATLNLGHTFGHAIEKLAGFGTWLHGEAVGCGLVLAADLSRRLGYLTQEELGRVTEAVRSAGLPVRIEGLPLEAAIACMKGDKKSAGGHIRFVVLHGIGRTTVEEVPMELLRQTLLWGGYRP</sequence>
<protein>
    <recommendedName>
        <fullName evidence="8 18">3-dehydroquinate synthase</fullName>
        <shortName evidence="18">DHQS</shortName>
        <ecNumber evidence="7 18">4.2.3.4</ecNumber>
    </recommendedName>
</protein>
<dbReference type="InterPro" id="IPR016037">
    <property type="entry name" value="DHQ_synth_AroB"/>
</dbReference>
<feature type="binding site" evidence="18">
    <location>
        <position position="142"/>
    </location>
    <ligand>
        <name>NAD(+)</name>
        <dbReference type="ChEBI" id="CHEBI:57540"/>
    </ligand>
</feature>
<evidence type="ECO:0000256" key="7">
    <source>
        <dbReference type="ARBA" id="ARBA00013031"/>
    </source>
</evidence>
<feature type="binding site" evidence="18">
    <location>
        <position position="184"/>
    </location>
    <ligand>
        <name>Zn(2+)</name>
        <dbReference type="ChEBI" id="CHEBI:29105"/>
    </ligand>
</feature>
<dbReference type="Gene3D" id="1.20.1090.10">
    <property type="entry name" value="Dehydroquinate synthase-like - alpha domain"/>
    <property type="match status" value="1"/>
</dbReference>
<keyword evidence="12 18" id="KW-0547">Nucleotide-binding</keyword>
<feature type="binding site" evidence="18">
    <location>
        <position position="264"/>
    </location>
    <ligand>
        <name>Zn(2+)</name>
        <dbReference type="ChEBI" id="CHEBI:29105"/>
    </ligand>
</feature>
<comment type="catalytic activity">
    <reaction evidence="1 18">
        <text>7-phospho-2-dehydro-3-deoxy-D-arabino-heptonate = 3-dehydroquinate + phosphate</text>
        <dbReference type="Rhea" id="RHEA:21968"/>
        <dbReference type="ChEBI" id="CHEBI:32364"/>
        <dbReference type="ChEBI" id="CHEBI:43474"/>
        <dbReference type="ChEBI" id="CHEBI:58394"/>
        <dbReference type="EC" id="4.2.3.4"/>
    </reaction>
</comment>
<comment type="subcellular location">
    <subcellularLocation>
        <location evidence="4 18">Cytoplasm</location>
    </subcellularLocation>
</comment>
<comment type="function">
    <text evidence="3 18">Catalyzes the conversion of 3-deoxy-D-arabino-heptulosonate 7-phosphate (DAHP) to dehydroquinate (DHQ).</text>
</comment>
<evidence type="ECO:0000256" key="16">
    <source>
        <dbReference type="ARBA" id="ARBA00023239"/>
    </source>
</evidence>
<evidence type="ECO:0000256" key="15">
    <source>
        <dbReference type="ARBA" id="ARBA00023141"/>
    </source>
</evidence>
<evidence type="ECO:0000256" key="10">
    <source>
        <dbReference type="ARBA" id="ARBA00022605"/>
    </source>
</evidence>
<comment type="pathway">
    <text evidence="5 18">Metabolic intermediate biosynthesis; chorismate biosynthesis; chorismate from D-erythrose 4-phosphate and phosphoenolpyruvate: step 2/7.</text>
</comment>
<evidence type="ECO:0000256" key="4">
    <source>
        <dbReference type="ARBA" id="ARBA00004496"/>
    </source>
</evidence>
<keyword evidence="15 18" id="KW-0057">Aromatic amino acid biosynthesis</keyword>
<comment type="cofactor">
    <cofactor evidence="18">
        <name>Co(2+)</name>
        <dbReference type="ChEBI" id="CHEBI:48828"/>
    </cofactor>
    <cofactor evidence="18">
        <name>Zn(2+)</name>
        <dbReference type="ChEBI" id="CHEBI:29105"/>
    </cofactor>
    <text evidence="18">Binds 1 divalent metal cation per subunit. Can use either Co(2+) or Zn(2+).</text>
</comment>
<feature type="binding site" evidence="18">
    <location>
        <begin position="105"/>
        <end position="109"/>
    </location>
    <ligand>
        <name>NAD(+)</name>
        <dbReference type="ChEBI" id="CHEBI:57540"/>
    </ligand>
</feature>
<dbReference type="GO" id="GO:0003856">
    <property type="term" value="F:3-dehydroquinate synthase activity"/>
    <property type="evidence" value="ECO:0007669"/>
    <property type="project" value="UniProtKB-EC"/>
</dbReference>
<evidence type="ECO:0000256" key="5">
    <source>
        <dbReference type="ARBA" id="ARBA00004661"/>
    </source>
</evidence>